<dbReference type="InterPro" id="IPR019734">
    <property type="entry name" value="TPR_rpt"/>
</dbReference>
<dbReference type="PANTHER" id="PTHR46208">
    <property type="entry name" value="MITOCHONDRIAL IMPORT RECEPTOR SUBUNIT TOM70"/>
    <property type="match status" value="1"/>
</dbReference>
<keyword evidence="2" id="KW-0812">Transmembrane</keyword>
<keyword evidence="3" id="KW-0677">Repeat</keyword>
<comment type="caution">
    <text evidence="9">The sequence shown here is derived from an EMBL/GenBank/DDBJ whole genome shotgun (WGS) entry which is preliminary data.</text>
</comment>
<proteinExistence type="inferred from homology"/>
<dbReference type="Proteomes" id="UP001596422">
    <property type="component" value="Unassembled WGS sequence"/>
</dbReference>
<evidence type="ECO:0000256" key="1">
    <source>
        <dbReference type="ARBA" id="ARBA00004167"/>
    </source>
</evidence>
<evidence type="ECO:0000256" key="5">
    <source>
        <dbReference type="ARBA" id="ARBA00022989"/>
    </source>
</evidence>
<comment type="similarity">
    <text evidence="7">Belongs to the Tom70 family.</text>
</comment>
<dbReference type="SUPFAM" id="SSF48452">
    <property type="entry name" value="TPR-like"/>
    <property type="match status" value="1"/>
</dbReference>
<keyword evidence="10" id="KW-1185">Reference proteome</keyword>
<dbReference type="Pfam" id="PF14559">
    <property type="entry name" value="TPR_19"/>
    <property type="match status" value="2"/>
</dbReference>
<comment type="subcellular location">
    <subcellularLocation>
        <location evidence="1">Membrane</location>
        <topology evidence="1">Single-pass membrane protein</topology>
    </subcellularLocation>
</comment>
<dbReference type="InterPro" id="IPR011990">
    <property type="entry name" value="TPR-like_helical_dom_sf"/>
</dbReference>
<organism evidence="9 10">
    <name type="scientific">Marinobacterium aestuariivivens</name>
    <dbReference type="NCBI Taxonomy" id="1698799"/>
    <lineage>
        <taxon>Bacteria</taxon>
        <taxon>Pseudomonadati</taxon>
        <taxon>Pseudomonadota</taxon>
        <taxon>Gammaproteobacteria</taxon>
        <taxon>Oceanospirillales</taxon>
        <taxon>Oceanospirillaceae</taxon>
        <taxon>Marinobacterium</taxon>
    </lineage>
</organism>
<evidence type="ECO:0000256" key="6">
    <source>
        <dbReference type="ARBA" id="ARBA00023136"/>
    </source>
</evidence>
<dbReference type="Gene3D" id="1.25.40.10">
    <property type="entry name" value="Tetratricopeptide repeat domain"/>
    <property type="match status" value="1"/>
</dbReference>
<dbReference type="PROSITE" id="PS50005">
    <property type="entry name" value="TPR"/>
    <property type="match status" value="1"/>
</dbReference>
<gene>
    <name evidence="9" type="ORF">ACFQDL_30350</name>
</gene>
<keyword evidence="6" id="KW-0472">Membrane</keyword>
<evidence type="ECO:0000256" key="8">
    <source>
        <dbReference type="PROSITE-ProRule" id="PRU00339"/>
    </source>
</evidence>
<dbReference type="EMBL" id="JBHSWE010000001">
    <property type="protein sequence ID" value="MFC6673909.1"/>
    <property type="molecule type" value="Genomic_DNA"/>
</dbReference>
<evidence type="ECO:0000256" key="4">
    <source>
        <dbReference type="ARBA" id="ARBA00022803"/>
    </source>
</evidence>
<name>A0ABW2A8Y7_9GAMM</name>
<evidence type="ECO:0000313" key="10">
    <source>
        <dbReference type="Proteomes" id="UP001596422"/>
    </source>
</evidence>
<evidence type="ECO:0000313" key="9">
    <source>
        <dbReference type="EMBL" id="MFC6673909.1"/>
    </source>
</evidence>
<evidence type="ECO:0000256" key="7">
    <source>
        <dbReference type="ARBA" id="ARBA00038030"/>
    </source>
</evidence>
<sequence>MLAKLTGKDDPLLRESAFKALRYLPPEAPNDLLRTGLEAPELSVRLASFESLLLRGDTANGDEALEQARGEYRRYLDQQADLPAGRTLRARYFRLSGEPAAAETDLELALRKDPGYLPAIVELTALLRDQRRFDETIRLLNRALKNLPNNATLHHLRGLTYLQQKEYPPALVDLARATELEPDNADFGYRYAVALYSTGDIQAAAMEAKRLLRRLPADPRIGRLFELPGLAR</sequence>
<dbReference type="RefSeq" id="WP_379912677.1">
    <property type="nucleotide sequence ID" value="NZ_JBHSWE010000001.1"/>
</dbReference>
<dbReference type="PANTHER" id="PTHR46208:SF1">
    <property type="entry name" value="MITOCHONDRIAL IMPORT RECEPTOR SUBUNIT TOM70"/>
    <property type="match status" value="1"/>
</dbReference>
<evidence type="ECO:0000256" key="2">
    <source>
        <dbReference type="ARBA" id="ARBA00022692"/>
    </source>
</evidence>
<accession>A0ABW2A8Y7</accession>
<reference evidence="10" key="1">
    <citation type="journal article" date="2019" name="Int. J. Syst. Evol. Microbiol.">
        <title>The Global Catalogue of Microorganisms (GCM) 10K type strain sequencing project: providing services to taxonomists for standard genome sequencing and annotation.</title>
        <authorList>
            <consortium name="The Broad Institute Genomics Platform"/>
            <consortium name="The Broad Institute Genome Sequencing Center for Infectious Disease"/>
            <person name="Wu L."/>
            <person name="Ma J."/>
        </authorList>
    </citation>
    <scope>NUCLEOTIDE SEQUENCE [LARGE SCALE GENOMIC DNA]</scope>
    <source>
        <strain evidence="10">NBRC 111756</strain>
    </source>
</reference>
<protein>
    <submittedName>
        <fullName evidence="9">Tetratricopeptide repeat protein</fullName>
    </submittedName>
</protein>
<feature type="repeat" description="TPR" evidence="8">
    <location>
        <begin position="151"/>
        <end position="184"/>
    </location>
</feature>
<evidence type="ECO:0000256" key="3">
    <source>
        <dbReference type="ARBA" id="ARBA00022737"/>
    </source>
</evidence>
<dbReference type="SMART" id="SM00028">
    <property type="entry name" value="TPR"/>
    <property type="match status" value="3"/>
</dbReference>
<keyword evidence="4 8" id="KW-0802">TPR repeat</keyword>
<keyword evidence="5" id="KW-1133">Transmembrane helix</keyword>